<dbReference type="InterPro" id="IPR010648">
    <property type="entry name" value="UPF0270"/>
</dbReference>
<evidence type="ECO:0000313" key="1">
    <source>
        <dbReference type="EMBL" id="VAW88091.1"/>
    </source>
</evidence>
<accession>A0A3B0Z971</accession>
<dbReference type="EMBL" id="UOFQ01000089">
    <property type="protein sequence ID" value="VAW88091.1"/>
    <property type="molecule type" value="Genomic_DNA"/>
</dbReference>
<dbReference type="Pfam" id="PF06794">
    <property type="entry name" value="UPF0270"/>
    <property type="match status" value="1"/>
</dbReference>
<proteinExistence type="predicted"/>
<dbReference type="InterPro" id="IPR036685">
    <property type="entry name" value="YehU-like_sf"/>
</dbReference>
<dbReference type="Gene3D" id="1.10.10.610">
    <property type="entry name" value="YehU-like"/>
    <property type="match status" value="1"/>
</dbReference>
<dbReference type="SUPFAM" id="SSF118001">
    <property type="entry name" value="YehU-like"/>
    <property type="match status" value="1"/>
</dbReference>
<sequence>MLIPFEQLSPDALRGLIEDFVTRNGTDYGDIEVSLETRIAQVMRQLKSGDVVIAYNRDEEYCNIITREDARTLIE</sequence>
<gene>
    <name evidence="1" type="ORF">MNBD_GAMMA17-236</name>
</gene>
<protein>
    <submittedName>
        <fullName evidence="1">Uncharacterized protein</fullName>
    </submittedName>
</protein>
<organism evidence="1">
    <name type="scientific">hydrothermal vent metagenome</name>
    <dbReference type="NCBI Taxonomy" id="652676"/>
    <lineage>
        <taxon>unclassified sequences</taxon>
        <taxon>metagenomes</taxon>
        <taxon>ecological metagenomes</taxon>
    </lineage>
</organism>
<name>A0A3B0Z971_9ZZZZ</name>
<dbReference type="PIRSF" id="PIRSF006169">
    <property type="entry name" value="UCP006169"/>
    <property type="match status" value="1"/>
</dbReference>
<dbReference type="AlphaFoldDB" id="A0A3B0Z971"/>
<reference evidence="1" key="1">
    <citation type="submission" date="2018-06" db="EMBL/GenBank/DDBJ databases">
        <authorList>
            <person name="Zhirakovskaya E."/>
        </authorList>
    </citation>
    <scope>NUCLEOTIDE SEQUENCE</scope>
</reference>